<proteinExistence type="inferred from homology"/>
<dbReference type="PROSITE" id="PS51891">
    <property type="entry name" value="CENP_V_GFA"/>
    <property type="match status" value="1"/>
</dbReference>
<organism evidence="5 6">
    <name type="scientific">Phlyctema vagabunda</name>
    <dbReference type="NCBI Taxonomy" id="108571"/>
    <lineage>
        <taxon>Eukaryota</taxon>
        <taxon>Fungi</taxon>
        <taxon>Dikarya</taxon>
        <taxon>Ascomycota</taxon>
        <taxon>Pezizomycotina</taxon>
        <taxon>Leotiomycetes</taxon>
        <taxon>Helotiales</taxon>
        <taxon>Dermateaceae</taxon>
        <taxon>Phlyctema</taxon>
    </lineage>
</organism>
<gene>
    <name evidence="5" type="ORF">PVAG01_05442</name>
</gene>
<sequence length="134" mass="14885">MSTTTLASPVDPQHAVPATTQYQPVYRKACCGCGAVKFEVLLHDPLVLENECTCPLCQNQNFEIHHFDKRDVVITEGADSMKEKRLFTKLKQTHKFCNSCGGGVMIEYQNSKADGEQDKIGVNVRSFPLLFCGS</sequence>
<protein>
    <submittedName>
        <fullName evidence="5">Glutathione-dependent formaldehyde-activating enzyme</fullName>
    </submittedName>
</protein>
<evidence type="ECO:0000256" key="3">
    <source>
        <dbReference type="ARBA" id="ARBA00022833"/>
    </source>
</evidence>
<evidence type="ECO:0000259" key="4">
    <source>
        <dbReference type="PROSITE" id="PS51891"/>
    </source>
</evidence>
<dbReference type="EMBL" id="JBFCZG010000004">
    <property type="protein sequence ID" value="KAL3423695.1"/>
    <property type="molecule type" value="Genomic_DNA"/>
</dbReference>
<comment type="similarity">
    <text evidence="1">Belongs to the Gfa family.</text>
</comment>
<dbReference type="InterPro" id="IPR011057">
    <property type="entry name" value="Mss4-like_sf"/>
</dbReference>
<name>A0ABR4PK64_9HELO</name>
<evidence type="ECO:0000313" key="6">
    <source>
        <dbReference type="Proteomes" id="UP001629113"/>
    </source>
</evidence>
<feature type="domain" description="CENP-V/GFA" evidence="4">
    <location>
        <begin position="26"/>
        <end position="134"/>
    </location>
</feature>
<accession>A0ABR4PK64</accession>
<dbReference type="PANTHER" id="PTHR28620">
    <property type="entry name" value="CENTROMERE PROTEIN V"/>
    <property type="match status" value="1"/>
</dbReference>
<evidence type="ECO:0000256" key="1">
    <source>
        <dbReference type="ARBA" id="ARBA00005495"/>
    </source>
</evidence>
<keyword evidence="3" id="KW-0862">Zinc</keyword>
<keyword evidence="2" id="KW-0479">Metal-binding</keyword>
<keyword evidence="6" id="KW-1185">Reference proteome</keyword>
<dbReference type="Gene3D" id="2.170.150.70">
    <property type="match status" value="1"/>
</dbReference>
<dbReference type="InterPro" id="IPR052355">
    <property type="entry name" value="CENP-V-like"/>
</dbReference>
<dbReference type="Pfam" id="PF04828">
    <property type="entry name" value="GFA"/>
    <property type="match status" value="1"/>
</dbReference>
<evidence type="ECO:0000313" key="5">
    <source>
        <dbReference type="EMBL" id="KAL3423695.1"/>
    </source>
</evidence>
<dbReference type="Proteomes" id="UP001629113">
    <property type="component" value="Unassembled WGS sequence"/>
</dbReference>
<dbReference type="PANTHER" id="PTHR28620:SF1">
    <property type="entry name" value="CENP-V_GFA DOMAIN-CONTAINING PROTEIN"/>
    <property type="match status" value="1"/>
</dbReference>
<reference evidence="5 6" key="1">
    <citation type="submission" date="2024-06" db="EMBL/GenBank/DDBJ databases">
        <title>Complete genome of Phlyctema vagabunda strain 19-DSS-EL-015.</title>
        <authorList>
            <person name="Fiorenzani C."/>
        </authorList>
    </citation>
    <scope>NUCLEOTIDE SEQUENCE [LARGE SCALE GENOMIC DNA]</scope>
    <source>
        <strain evidence="5 6">19-DSS-EL-015</strain>
    </source>
</reference>
<dbReference type="SUPFAM" id="SSF51316">
    <property type="entry name" value="Mss4-like"/>
    <property type="match status" value="1"/>
</dbReference>
<evidence type="ECO:0000256" key="2">
    <source>
        <dbReference type="ARBA" id="ARBA00022723"/>
    </source>
</evidence>
<comment type="caution">
    <text evidence="5">The sequence shown here is derived from an EMBL/GenBank/DDBJ whole genome shotgun (WGS) entry which is preliminary data.</text>
</comment>
<dbReference type="InterPro" id="IPR006913">
    <property type="entry name" value="CENP-V/GFA"/>
</dbReference>